<evidence type="ECO:0000313" key="8">
    <source>
        <dbReference type="EMBL" id="MCI2285236.1"/>
    </source>
</evidence>
<dbReference type="Gene3D" id="2.60.120.380">
    <property type="match status" value="1"/>
</dbReference>
<evidence type="ECO:0000256" key="4">
    <source>
        <dbReference type="ARBA" id="ARBA00022737"/>
    </source>
</evidence>
<dbReference type="InterPro" id="IPR028974">
    <property type="entry name" value="TSP_type-3_rpt"/>
</dbReference>
<dbReference type="Proteomes" id="UP001139646">
    <property type="component" value="Unassembled WGS sequence"/>
</dbReference>
<protein>
    <recommendedName>
        <fullName evidence="10">FG-GAP repeat protein</fullName>
    </recommendedName>
</protein>
<keyword evidence="9" id="KW-1185">Reference proteome</keyword>
<keyword evidence="2" id="KW-0964">Secreted</keyword>
<evidence type="ECO:0000256" key="5">
    <source>
        <dbReference type="ARBA" id="ARBA00022837"/>
    </source>
</evidence>
<evidence type="ECO:0008006" key="10">
    <source>
        <dbReference type="Google" id="ProtNLM"/>
    </source>
</evidence>
<dbReference type="Gene3D" id="2.60.40.1080">
    <property type="match status" value="1"/>
</dbReference>
<dbReference type="EMBL" id="JAKKSL010000004">
    <property type="protein sequence ID" value="MCI2285236.1"/>
    <property type="molecule type" value="Genomic_DNA"/>
</dbReference>
<comment type="subcellular location">
    <subcellularLocation>
        <location evidence="1">Secreted</location>
    </subcellularLocation>
</comment>
<dbReference type="InterPro" id="IPR013517">
    <property type="entry name" value="FG-GAP"/>
</dbReference>
<dbReference type="InterPro" id="IPR028994">
    <property type="entry name" value="Integrin_alpha_N"/>
</dbReference>
<dbReference type="PROSITE" id="PS00018">
    <property type="entry name" value="EF_HAND_1"/>
    <property type="match status" value="1"/>
</dbReference>
<dbReference type="RefSeq" id="WP_242288014.1">
    <property type="nucleotide sequence ID" value="NZ_JAKKSL010000004.1"/>
</dbReference>
<keyword evidence="3" id="KW-0732">Signal</keyword>
<keyword evidence="4" id="KW-0677">Repeat</keyword>
<proteinExistence type="predicted"/>
<sequence>MDQYYNRVFILNPLNNAQDANLTLSLSVTGQATMNVDTLALAQGYAEFTVSDEIVETVNVTVDSVSDIENNSGLVLETLQTFVPIELSFNKRKPAIISEEFVSGINTNVIPLALYYSEVVNDLDASLVNISLDGAMVNGSFELFTVMNDSTNSEATQLVFTPDSVFELGRCYDVDTTNSSLRGTAANDPVLAQTLSICAPQSLISVPQKLYLLEGITTSLNLLLDEQLDSGTLTGNTVVARVENQDLLNPLDSESFVISGSQFEIAIPTHTGTDLADGQQVLVSISNLNTTNEISITTGNRLLLTVLQANGDFDSDGIPNGIEFTLADYDPNNVDSDGDGINDGDEDVDGDGLNNSAEIQANTQLDNSDSDNDGLNDFDEVIIHQSDPNLVDTDLDGISDFIEVISESDPTNPLEAFVDPFYITGMQVTPLTITRDLATDSAPVQLAVTVNFEDQGRIETVDITQQSNLLSFDTANEQIATVNTTGLISLIASGTTEITVTFIENPVLTETVSLALSLTQIDPITMEQEPNNSLETAQNIDTYFNLIYSPDIGDETTNTSTVIPHVSISGTGDGSYDYYQFTVVTADSLAVFDIDDGNFDSYIRLYNQSGTLIGSNDDASISKGQGGSSSGAESFYAHIFSIPGEYTLKVSRYSDSVIQSGDSYTLHISLENGGFADTDNDGIADDWEDEYGLDKNDPTDAQLDNDSDGLNNLSEFKSGTNPLIADTDNDGLSDSVEINTSKTNPLLNDTDGDTLSDFDEYYTLKTSPFFADTDGDGINDAQDTIDDWLYFFNGEAVGDYFGSVVSDLGDVNNDGVVDVIVGAPLNNNNGSNSGSVTIFSGATGEELYRFYGEFPEDNLGRSVSDLGDVNNDGFADVIVGSQRQNMLMETSIGVATIYSGADGSVLHRLYSGSSFDGFAESVSALGDVNSDGFADVIVGAPQDNTHDTYSGSAMIFSGATGEVLHSFYGEDNGDEFGRAVSDAGDVNNDGFADVIVGAPQNDTNGRNAGSAIIFSGATGEVLKSFYGEYYYENFGYSVSDAGDVNKDGVTDVIIGAPGEGFEVAERSMRGAQSVTPLQSAERIQTDNGNATIFSGATGEVIYSFNGEAEYDQFGISVSGLGDINNDGYADVIVGAPENDTNGSATIFSGVDGSTLLTIVGQSDYAGLGISVSALADIDNDGYPEVIVGTYKSTARIIAVNKDWDGDGLVLSADLHPYIDDFLDSDGDGLMDVLELAIGTAIDNVDTDGDTLSDFNEYHSLTSDPLLVDTDGDGTNDAADTFDNLLYSFNGEDINDNFGDAVSDAGDVNKDGVVDIIVGAYGNDTNGNDSGSATILSGATGEVLYQFYGESPNDELGRVVSGAGDVNNDGYDDVIVSSRSNQVIVDTSVRVAVIFSGADGSILHRFSSASNDNDTFAGAISAAGDVNNDGYADVIVGASRNDTNGQYSGSATIFSGATGEVVRSFYGEAAYSYFGSSVSDAGDVNNDGFGDVIVGASNNSVGSATIYSGATGEVLHRFSSSSNNGYTNGFGSVISDVGDVNNDGFDDVIVGAPYKTANVYQTGSATIYSGGTGEVLHNFEGVASRDYLGSSVSGLGDVNNDGFADVIVGVSGKDNNAEFSGGTDSGSVIVFSGFDGSRLFTISGQIEDAQLGSAVSYLGDINSDGSPEVAVGTLNNTAHVISIVSEEVVE</sequence>
<feature type="region of interest" description="Disordered" evidence="7">
    <location>
        <begin position="679"/>
        <end position="702"/>
    </location>
</feature>
<dbReference type="SUPFAM" id="SSF49373">
    <property type="entry name" value="Invasin/intimin cell-adhesion fragments"/>
    <property type="match status" value="1"/>
</dbReference>
<name>A0ABS9X6Z1_9GAMM</name>
<feature type="compositionally biased region" description="Acidic residues" evidence="7">
    <location>
        <begin position="679"/>
        <end position="691"/>
    </location>
</feature>
<dbReference type="SMART" id="SM00191">
    <property type="entry name" value="Int_alpha"/>
    <property type="match status" value="13"/>
</dbReference>
<dbReference type="Pfam" id="PF01839">
    <property type="entry name" value="FG-GAP"/>
    <property type="match status" value="8"/>
</dbReference>
<dbReference type="Pfam" id="PF18884">
    <property type="entry name" value="TSP3_bac"/>
    <property type="match status" value="5"/>
</dbReference>
<dbReference type="PANTHER" id="PTHR23220:SF83">
    <property type="entry name" value="INTEGRIN ALPHA-PS3-RELATED"/>
    <property type="match status" value="1"/>
</dbReference>
<organism evidence="8 9">
    <name type="scientific">Colwellia maritima</name>
    <dbReference type="NCBI Taxonomy" id="2912588"/>
    <lineage>
        <taxon>Bacteria</taxon>
        <taxon>Pseudomonadati</taxon>
        <taxon>Pseudomonadota</taxon>
        <taxon>Gammaproteobacteria</taxon>
        <taxon>Alteromonadales</taxon>
        <taxon>Colwelliaceae</taxon>
        <taxon>Colwellia</taxon>
    </lineage>
</organism>
<dbReference type="InterPro" id="IPR018247">
    <property type="entry name" value="EF_Hand_1_Ca_BS"/>
</dbReference>
<dbReference type="Gene3D" id="2.130.10.130">
    <property type="entry name" value="Integrin alpha, N-terminal"/>
    <property type="match status" value="6"/>
</dbReference>
<evidence type="ECO:0000256" key="7">
    <source>
        <dbReference type="SAM" id="MobiDB-lite"/>
    </source>
</evidence>
<keyword evidence="5" id="KW-0106">Calcium</keyword>
<dbReference type="Gene3D" id="4.10.1080.10">
    <property type="entry name" value="TSP type-3 repeat"/>
    <property type="match status" value="1"/>
</dbReference>
<dbReference type="SUPFAM" id="SSF69318">
    <property type="entry name" value="Integrin alpha N-terminal domain"/>
    <property type="match status" value="2"/>
</dbReference>
<evidence type="ECO:0000313" key="9">
    <source>
        <dbReference type="Proteomes" id="UP001139646"/>
    </source>
</evidence>
<dbReference type="SUPFAM" id="SSF103647">
    <property type="entry name" value="TSP type-3 repeat"/>
    <property type="match status" value="2"/>
</dbReference>
<evidence type="ECO:0000256" key="2">
    <source>
        <dbReference type="ARBA" id="ARBA00022525"/>
    </source>
</evidence>
<evidence type="ECO:0000256" key="6">
    <source>
        <dbReference type="ARBA" id="ARBA00023180"/>
    </source>
</evidence>
<feature type="region of interest" description="Disordered" evidence="7">
    <location>
        <begin position="329"/>
        <end position="355"/>
    </location>
</feature>
<reference evidence="8" key="1">
    <citation type="submission" date="2022-01" db="EMBL/GenBank/DDBJ databases">
        <title>Colwellia maritima, isolated from seawater.</title>
        <authorList>
            <person name="Kristyanto S."/>
            <person name="Jung J."/>
            <person name="Jeon C.O."/>
        </authorList>
    </citation>
    <scope>NUCLEOTIDE SEQUENCE</scope>
    <source>
        <strain evidence="8">MSW7</strain>
    </source>
</reference>
<feature type="compositionally biased region" description="Acidic residues" evidence="7">
    <location>
        <begin position="336"/>
        <end position="350"/>
    </location>
</feature>
<dbReference type="PANTHER" id="PTHR23220">
    <property type="entry name" value="INTEGRIN ALPHA"/>
    <property type="match status" value="1"/>
</dbReference>
<accession>A0ABS9X6Z1</accession>
<evidence type="ECO:0000256" key="3">
    <source>
        <dbReference type="ARBA" id="ARBA00022729"/>
    </source>
</evidence>
<comment type="caution">
    <text evidence="8">The sequence shown here is derived from an EMBL/GenBank/DDBJ whole genome shotgun (WGS) entry which is preliminary data.</text>
</comment>
<dbReference type="InterPro" id="IPR000413">
    <property type="entry name" value="Integrin_alpha"/>
</dbReference>
<dbReference type="PROSITE" id="PS51470">
    <property type="entry name" value="FG_GAP"/>
    <property type="match status" value="8"/>
</dbReference>
<evidence type="ECO:0000256" key="1">
    <source>
        <dbReference type="ARBA" id="ARBA00004613"/>
    </source>
</evidence>
<dbReference type="InterPro" id="IPR059100">
    <property type="entry name" value="TSP3_bac"/>
</dbReference>
<dbReference type="PRINTS" id="PR01185">
    <property type="entry name" value="INTEGRINA"/>
</dbReference>
<keyword evidence="6" id="KW-0325">Glycoprotein</keyword>
<gene>
    <name evidence="8" type="ORF">L3081_19970</name>
</gene>
<dbReference type="InterPro" id="IPR008964">
    <property type="entry name" value="Invasin/intimin_cell_adhesion"/>
</dbReference>
<dbReference type="InterPro" id="IPR013519">
    <property type="entry name" value="Int_alpha_beta-p"/>
</dbReference>